<evidence type="ECO:0000313" key="1">
    <source>
        <dbReference type="EMBL" id="SBW19424.1"/>
    </source>
</evidence>
<dbReference type="EMBL" id="FLUV01000575">
    <property type="protein sequence ID" value="SBW19424.1"/>
    <property type="molecule type" value="Genomic_DNA"/>
</dbReference>
<dbReference type="AlphaFoldDB" id="A0A1C3NVG7"/>
<reference evidence="2" key="1">
    <citation type="submission" date="2016-02" db="EMBL/GenBank/DDBJ databases">
        <authorList>
            <person name="Wibberg D."/>
        </authorList>
    </citation>
    <scope>NUCLEOTIDE SEQUENCE [LARGE SCALE GENOMIC DNA]</scope>
</reference>
<gene>
    <name evidence="1" type="ORF">FDG2_1366</name>
</gene>
<proteinExistence type="predicted"/>
<keyword evidence="2" id="KW-1185">Reference proteome</keyword>
<protein>
    <submittedName>
        <fullName evidence="1">Uncharacterized protein</fullName>
    </submittedName>
</protein>
<name>A0A1C3NVG7_9ACTN</name>
<sequence length="63" mass="7139">MPYLFDVLHLHTVELATVDDSERMTAHPAGANDGLVFTSHDLAPNIEADVHYELYFEHSPEKM</sequence>
<organism evidence="1 2">
    <name type="scientific">Candidatus Protofrankia californiensis</name>
    <dbReference type="NCBI Taxonomy" id="1839754"/>
    <lineage>
        <taxon>Bacteria</taxon>
        <taxon>Bacillati</taxon>
        <taxon>Actinomycetota</taxon>
        <taxon>Actinomycetes</taxon>
        <taxon>Frankiales</taxon>
        <taxon>Frankiaceae</taxon>
        <taxon>Protofrankia</taxon>
    </lineage>
</organism>
<accession>A0A1C3NVG7</accession>
<dbReference type="Proteomes" id="UP000199013">
    <property type="component" value="Unassembled WGS sequence"/>
</dbReference>
<evidence type="ECO:0000313" key="2">
    <source>
        <dbReference type="Proteomes" id="UP000199013"/>
    </source>
</evidence>